<evidence type="ECO:0000256" key="4">
    <source>
        <dbReference type="ARBA" id="ARBA00022723"/>
    </source>
</evidence>
<keyword evidence="7" id="KW-0482">Metalloprotease</keyword>
<dbReference type="Gene3D" id="3.40.390.10">
    <property type="entry name" value="Collagenase (Catalytic Domain)"/>
    <property type="match status" value="2"/>
</dbReference>
<organism evidence="12 13">
    <name type="scientific">Hyalella azteca</name>
    <name type="common">Amphipod</name>
    <dbReference type="NCBI Taxonomy" id="294128"/>
    <lineage>
        <taxon>Eukaryota</taxon>
        <taxon>Metazoa</taxon>
        <taxon>Ecdysozoa</taxon>
        <taxon>Arthropoda</taxon>
        <taxon>Crustacea</taxon>
        <taxon>Multicrustacea</taxon>
        <taxon>Malacostraca</taxon>
        <taxon>Eumalacostraca</taxon>
        <taxon>Peracarida</taxon>
        <taxon>Amphipoda</taxon>
        <taxon>Senticaudata</taxon>
        <taxon>Talitrida</taxon>
        <taxon>Talitroidea</taxon>
        <taxon>Hyalellidae</taxon>
        <taxon>Hyalella</taxon>
    </lineage>
</organism>
<keyword evidence="9" id="KW-0732">Signal</keyword>
<evidence type="ECO:0000259" key="11">
    <source>
        <dbReference type="Pfam" id="PF05649"/>
    </source>
</evidence>
<dbReference type="OrthoDB" id="6334380at2759"/>
<dbReference type="KEGG" id="hazt:108681586"/>
<feature type="domain" description="Peptidase M13 N-terminal" evidence="11">
    <location>
        <begin position="71"/>
        <end position="223"/>
    </location>
</feature>
<feature type="compositionally biased region" description="Basic and acidic residues" evidence="8">
    <location>
        <begin position="287"/>
        <end position="306"/>
    </location>
</feature>
<dbReference type="InterPro" id="IPR042089">
    <property type="entry name" value="Peptidase_M13_dom_2"/>
</dbReference>
<gene>
    <name evidence="13" type="primary">LOC108681586</name>
</gene>
<dbReference type="InterPro" id="IPR008753">
    <property type="entry name" value="Peptidase_M13_N"/>
</dbReference>
<protein>
    <submittedName>
        <fullName evidence="13">Neprilysin-3</fullName>
    </submittedName>
</protein>
<evidence type="ECO:0000256" key="1">
    <source>
        <dbReference type="ARBA" id="ARBA00001947"/>
    </source>
</evidence>
<dbReference type="InterPro" id="IPR000718">
    <property type="entry name" value="Peptidase_M13"/>
</dbReference>
<reference evidence="13" key="1">
    <citation type="submission" date="2025-08" db="UniProtKB">
        <authorList>
            <consortium name="RefSeq"/>
        </authorList>
    </citation>
    <scope>IDENTIFICATION</scope>
    <source>
        <tissue evidence="13">Whole organism</tissue>
    </source>
</reference>
<name>A0A979FGN1_HYAAZ</name>
<dbReference type="GO" id="GO:0016485">
    <property type="term" value="P:protein processing"/>
    <property type="evidence" value="ECO:0007669"/>
    <property type="project" value="TreeGrafter"/>
</dbReference>
<comment type="similarity">
    <text evidence="2">Belongs to the peptidase M13 family.</text>
</comment>
<dbReference type="Gene3D" id="1.10.1380.10">
    <property type="entry name" value="Neutral endopeptidase , domain2"/>
    <property type="match status" value="2"/>
</dbReference>
<feature type="domain" description="Peptidase M13 N-terminal" evidence="11">
    <location>
        <begin position="474"/>
        <end position="644"/>
    </location>
</feature>
<evidence type="ECO:0000256" key="5">
    <source>
        <dbReference type="ARBA" id="ARBA00022801"/>
    </source>
</evidence>
<evidence type="ECO:0000256" key="9">
    <source>
        <dbReference type="SAM" id="SignalP"/>
    </source>
</evidence>
<dbReference type="AlphaFoldDB" id="A0A979FGN1"/>
<evidence type="ECO:0000256" key="3">
    <source>
        <dbReference type="ARBA" id="ARBA00022670"/>
    </source>
</evidence>
<dbReference type="InterPro" id="IPR018497">
    <property type="entry name" value="Peptidase_M13_C"/>
</dbReference>
<keyword evidence="4" id="KW-0479">Metal-binding</keyword>
<feature type="signal peptide" evidence="9">
    <location>
        <begin position="1"/>
        <end position="25"/>
    </location>
</feature>
<dbReference type="GO" id="GO:0005886">
    <property type="term" value="C:plasma membrane"/>
    <property type="evidence" value="ECO:0007669"/>
    <property type="project" value="TreeGrafter"/>
</dbReference>
<evidence type="ECO:0000256" key="8">
    <source>
        <dbReference type="SAM" id="MobiDB-lite"/>
    </source>
</evidence>
<dbReference type="GeneID" id="108681586"/>
<dbReference type="PANTHER" id="PTHR11733:SF240">
    <property type="entry name" value="GH14155P-RELATED"/>
    <property type="match status" value="1"/>
</dbReference>
<dbReference type="SUPFAM" id="SSF55486">
    <property type="entry name" value="Metalloproteases ('zincins'), catalytic domain"/>
    <property type="match status" value="2"/>
</dbReference>
<keyword evidence="5" id="KW-0378">Hydrolase</keyword>
<dbReference type="InterPro" id="IPR024079">
    <property type="entry name" value="MetalloPept_cat_dom_sf"/>
</dbReference>
<feature type="compositionally biased region" description="Polar residues" evidence="8">
    <location>
        <begin position="314"/>
        <end position="328"/>
    </location>
</feature>
<evidence type="ECO:0000313" key="13">
    <source>
        <dbReference type="RefSeq" id="XP_047735762.1"/>
    </source>
</evidence>
<evidence type="ECO:0000313" key="12">
    <source>
        <dbReference type="Proteomes" id="UP000694843"/>
    </source>
</evidence>
<feature type="chain" id="PRO_5037156995" evidence="9">
    <location>
        <begin position="26"/>
        <end position="899"/>
    </location>
</feature>
<evidence type="ECO:0000256" key="7">
    <source>
        <dbReference type="ARBA" id="ARBA00023049"/>
    </source>
</evidence>
<keyword evidence="6" id="KW-0862">Zinc</keyword>
<dbReference type="GO" id="GO:0004222">
    <property type="term" value="F:metalloendopeptidase activity"/>
    <property type="evidence" value="ECO:0007669"/>
    <property type="project" value="InterPro"/>
</dbReference>
<feature type="domain" description="Peptidase M13 C-terminal" evidence="10">
    <location>
        <begin position="714"/>
        <end position="899"/>
    </location>
</feature>
<keyword evidence="3" id="KW-0645">Protease</keyword>
<sequence length="899" mass="101726">MLLNGKATFAGSLLLCFVQFINIYAAPNQITTDSSNAVEELPCSSSGVCLTAECVRSAAYILDSVDPTQDPCHDFYRYACGGWVAKNEHRTGANQLYYAANVNQIPDLVNQEIKVLLQRKRKVSQAFYVSSSYRQLFDFYDSCMNTEAIEQNGSAKAFEWLKKLKEFQVGRAFNADKWNLTAALISLMRVNSAPLFDISLDVDPSNPKHWAVVISVPRQYGLEASLMHRLRQHVIPASFTRRLKKSDTTLQAMIRMILDRTRPANENKVPGSIDKKSEDEEAAYPSDDSHESGEAVDRFTSEKNYEKTPAMVESVSTSPSLSGETTSQDLEEMDPKQSSSEQDEGEEESNAVLSQMENEAHENLTAAVAESLANYFLLNLNDSLPDWLQDLVDQPIPRSDMYKILTEEVATERKLELLSNLGDSLTEWEQEEVFTAACPEAGAGMDEAMQLLDRSFIGPVEKIVPSKREVLVAEQADSIYNAYTLHTLISHKINNPKIPHLTGIQWHYLITSLLGDNFQPNNTIYVYFPEHLSNLSDLLQTTEPWLQHWGLIGFYINDMIHELISVEDRENREKKCIEVTKTVLGEAVTHLYLQHVGQERIRYIKQQFEEILAWVKPTLAESLRAAAWLSDAERAAALRKLASVGSVAGASDFHWDTTHAESLMRNLTIQKNDFFSNAMELYSAFRKLLFGLYAKPVDHQNFIWELTTQPFVVNAFFVQTSNLMVFPEAFFRTPYFHTAAPDVLNFATVATAISHELFHAFELSGLNFNHEGVKDQTNKLSGLEARLRNVSACYHSSLVDSFEEVVRMQLNNVQLSIDNVTVNENLADIFSIRNSLWSYEKLRVHKRQKQNALFSLPSLNITDDQLFFLSAAQPYCSVLPPLAKIILMELDEHLPNDIR</sequence>
<proteinExistence type="inferred from homology"/>
<dbReference type="GO" id="GO:0046872">
    <property type="term" value="F:metal ion binding"/>
    <property type="evidence" value="ECO:0007669"/>
    <property type="project" value="UniProtKB-KW"/>
</dbReference>
<feature type="region of interest" description="Disordered" evidence="8">
    <location>
        <begin position="261"/>
        <end position="352"/>
    </location>
</feature>
<dbReference type="Pfam" id="PF05649">
    <property type="entry name" value="Peptidase_M13_N"/>
    <property type="match status" value="2"/>
</dbReference>
<dbReference type="RefSeq" id="XP_047735762.1">
    <property type="nucleotide sequence ID" value="XM_047879806.1"/>
</dbReference>
<accession>A0A979FGN1</accession>
<evidence type="ECO:0000256" key="2">
    <source>
        <dbReference type="ARBA" id="ARBA00007357"/>
    </source>
</evidence>
<dbReference type="Proteomes" id="UP000694843">
    <property type="component" value="Unplaced"/>
</dbReference>
<keyword evidence="12" id="KW-1185">Reference proteome</keyword>
<dbReference type="PROSITE" id="PS51885">
    <property type="entry name" value="NEPRILYSIN"/>
    <property type="match status" value="1"/>
</dbReference>
<evidence type="ECO:0000256" key="6">
    <source>
        <dbReference type="ARBA" id="ARBA00022833"/>
    </source>
</evidence>
<evidence type="ECO:0000259" key="10">
    <source>
        <dbReference type="Pfam" id="PF01431"/>
    </source>
</evidence>
<dbReference type="PANTHER" id="PTHR11733">
    <property type="entry name" value="ZINC METALLOPROTEASE FAMILY M13 NEPRILYSIN-RELATED"/>
    <property type="match status" value="1"/>
</dbReference>
<dbReference type="Pfam" id="PF01431">
    <property type="entry name" value="Peptidase_M13"/>
    <property type="match status" value="1"/>
</dbReference>
<comment type="cofactor">
    <cofactor evidence="1">
        <name>Zn(2+)</name>
        <dbReference type="ChEBI" id="CHEBI:29105"/>
    </cofactor>
</comment>
<dbReference type="OMA" id="INDMIHE"/>